<dbReference type="InterPro" id="IPR025563">
    <property type="entry name" value="DUF4286"/>
</dbReference>
<sequence>MILYNVSLIIEDSDHDMLLDWLKSTLRQNRYEAKFLKMLDSPHDGSTYCIQIVAQNEDMINSFQLEILQQLQEQIAIRHKDKAFIFDSRMQYLTLD</sequence>
<name>A0A1X7IZY7_9SPHI</name>
<dbReference type="Proteomes" id="UP000192980">
    <property type="component" value="Unassembled WGS sequence"/>
</dbReference>
<proteinExistence type="predicted"/>
<dbReference type="STRING" id="561061.SAMN05660862_1257"/>
<dbReference type="EMBL" id="FXAU01000002">
    <property type="protein sequence ID" value="SMG20579.1"/>
    <property type="molecule type" value="Genomic_DNA"/>
</dbReference>
<reference evidence="1 2" key="1">
    <citation type="submission" date="2017-04" db="EMBL/GenBank/DDBJ databases">
        <authorList>
            <person name="Afonso C.L."/>
            <person name="Miller P.J."/>
            <person name="Scott M.A."/>
            <person name="Spackman E."/>
            <person name="Goraichik I."/>
            <person name="Dimitrov K.M."/>
            <person name="Suarez D.L."/>
            <person name="Swayne D.E."/>
        </authorList>
    </citation>
    <scope>NUCLEOTIDE SEQUENCE [LARGE SCALE GENOMIC DNA]</scope>
    <source>
        <strain evidence="1 2">DSM 22418</strain>
    </source>
</reference>
<accession>A0A1X7IZY7</accession>
<dbReference type="Pfam" id="PF14114">
    <property type="entry name" value="DUF4286"/>
    <property type="match status" value="1"/>
</dbReference>
<gene>
    <name evidence="1" type="ORF">SAMN05660862_1257</name>
</gene>
<protein>
    <submittedName>
        <fullName evidence="1">Uncharacterized protein</fullName>
    </submittedName>
</protein>
<evidence type="ECO:0000313" key="1">
    <source>
        <dbReference type="EMBL" id="SMG20579.1"/>
    </source>
</evidence>
<dbReference type="RefSeq" id="WP_085472122.1">
    <property type="nucleotide sequence ID" value="NZ_CP038029.1"/>
</dbReference>
<dbReference type="OrthoDB" id="1121837at2"/>
<evidence type="ECO:0000313" key="2">
    <source>
        <dbReference type="Proteomes" id="UP000192980"/>
    </source>
</evidence>
<dbReference type="AlphaFoldDB" id="A0A1X7IZY7"/>
<keyword evidence="2" id="KW-1185">Reference proteome</keyword>
<organism evidence="1 2">
    <name type="scientific">Sphingobacterium psychroaquaticum</name>
    <dbReference type="NCBI Taxonomy" id="561061"/>
    <lineage>
        <taxon>Bacteria</taxon>
        <taxon>Pseudomonadati</taxon>
        <taxon>Bacteroidota</taxon>
        <taxon>Sphingobacteriia</taxon>
        <taxon>Sphingobacteriales</taxon>
        <taxon>Sphingobacteriaceae</taxon>
        <taxon>Sphingobacterium</taxon>
    </lineage>
</organism>